<feature type="domain" description="Asparagine synthetase" evidence="1">
    <location>
        <begin position="22"/>
        <end position="112"/>
    </location>
</feature>
<evidence type="ECO:0000259" key="1">
    <source>
        <dbReference type="Pfam" id="PF00733"/>
    </source>
</evidence>
<dbReference type="Pfam" id="PF00733">
    <property type="entry name" value="Asn_synthase"/>
    <property type="match status" value="1"/>
</dbReference>
<dbReference type="GO" id="GO:0006529">
    <property type="term" value="P:asparagine biosynthetic process"/>
    <property type="evidence" value="ECO:0007669"/>
    <property type="project" value="InterPro"/>
</dbReference>
<gene>
    <name evidence="2" type="ORF">LCGC14_3130200</name>
</gene>
<protein>
    <recommendedName>
        <fullName evidence="1">Asparagine synthetase domain-containing protein</fullName>
    </recommendedName>
</protein>
<comment type="caution">
    <text evidence="2">The sequence shown here is derived from an EMBL/GenBank/DDBJ whole genome shotgun (WGS) entry which is preliminary data.</text>
</comment>
<reference evidence="2" key="1">
    <citation type="journal article" date="2015" name="Nature">
        <title>Complex archaea that bridge the gap between prokaryotes and eukaryotes.</title>
        <authorList>
            <person name="Spang A."/>
            <person name="Saw J.H."/>
            <person name="Jorgensen S.L."/>
            <person name="Zaremba-Niedzwiedzka K."/>
            <person name="Martijn J."/>
            <person name="Lind A.E."/>
            <person name="van Eijk R."/>
            <person name="Schleper C."/>
            <person name="Guy L."/>
            <person name="Ettema T.J."/>
        </authorList>
    </citation>
    <scope>NUCLEOTIDE SEQUENCE</scope>
</reference>
<dbReference type="InterPro" id="IPR001962">
    <property type="entry name" value="Asn_synthase"/>
</dbReference>
<dbReference type="EMBL" id="LAZR01068290">
    <property type="protein sequence ID" value="KKK49919.1"/>
    <property type="molecule type" value="Genomic_DNA"/>
</dbReference>
<name>A0A0F8Y701_9ZZZZ</name>
<feature type="non-terminal residue" evidence="2">
    <location>
        <position position="1"/>
    </location>
</feature>
<organism evidence="2">
    <name type="scientific">marine sediment metagenome</name>
    <dbReference type="NCBI Taxonomy" id="412755"/>
    <lineage>
        <taxon>unclassified sequences</taxon>
        <taxon>metagenomes</taxon>
        <taxon>ecological metagenomes</taxon>
    </lineage>
</organism>
<accession>A0A0F8Y701</accession>
<evidence type="ECO:0000313" key="2">
    <source>
        <dbReference type="EMBL" id="KKK49919.1"/>
    </source>
</evidence>
<dbReference type="AlphaFoldDB" id="A0A0F8Y701"/>
<proteinExistence type="predicted"/>
<sequence length="129" mass="15084">VFCAAGYQSGRDCTGSFRRPIYLRRAMGHYLPESVLRRYDKAEFSQIFIEAFQSQGGEFLTDSLTIADMGWVDGNEIRRMYQQIKKPDRKNDEEYHKDVWSLWHVFGIELWFNAVFNQGNLSKTSTGQK</sequence>
<dbReference type="GO" id="GO:0004066">
    <property type="term" value="F:asparagine synthase (glutamine-hydrolyzing) activity"/>
    <property type="evidence" value="ECO:0007669"/>
    <property type="project" value="InterPro"/>
</dbReference>